<dbReference type="GO" id="GO:0005975">
    <property type="term" value="P:carbohydrate metabolic process"/>
    <property type="evidence" value="ECO:0007669"/>
    <property type="project" value="InterPro"/>
</dbReference>
<sequence>MKIYVWMTCLALSFFMSCKSDGQVTEPPTPEPAEEVLDGDPDIGDLSVTGTFYDKFEGALDVAKWDKMNRLWGQSTNTLYQHGGVIPENVYIKSGHAVMRALGDHYTGTLRGPAGHAKRLGGVLTSKQRFASGRYEFKMRVLQAPDMGVLSAAWSFWYKEITAASDPAAWQKAIAAGNIADNGKITLNHEIDIEVKGANLTNPIYTNWLGEKNGEYDSKNVAYSKGLNDQKFHIYRWDWHTGGNGQQPRVEYYIDDQLMRTSTTKVPYIASYINIGNWFAWWAGNDSGTYKAPAFDSMEMFVDWVKFTPFNEANDDFLKE</sequence>
<dbReference type="GO" id="GO:0004553">
    <property type="term" value="F:hydrolase activity, hydrolyzing O-glycosyl compounds"/>
    <property type="evidence" value="ECO:0007669"/>
    <property type="project" value="InterPro"/>
</dbReference>
<dbReference type="PROSITE" id="PS51257">
    <property type="entry name" value="PROKAR_LIPOPROTEIN"/>
    <property type="match status" value="1"/>
</dbReference>
<evidence type="ECO:0000259" key="3">
    <source>
        <dbReference type="PROSITE" id="PS51762"/>
    </source>
</evidence>
<dbReference type="OrthoDB" id="610585at2"/>
<dbReference type="InterPro" id="IPR000757">
    <property type="entry name" value="Beta-glucanase-like"/>
</dbReference>
<dbReference type="InterPro" id="IPR013320">
    <property type="entry name" value="ConA-like_dom_sf"/>
</dbReference>
<comment type="similarity">
    <text evidence="1">Belongs to the glycosyl hydrolase 16 family.</text>
</comment>
<dbReference type="Pfam" id="PF00722">
    <property type="entry name" value="Glyco_hydro_16"/>
    <property type="match status" value="1"/>
</dbReference>
<comment type="caution">
    <text evidence="4">The sequence shown here is derived from an EMBL/GenBank/DDBJ whole genome shotgun (WGS) entry which is preliminary data.</text>
</comment>
<evidence type="ECO:0000313" key="4">
    <source>
        <dbReference type="EMBL" id="TDE14673.1"/>
    </source>
</evidence>
<dbReference type="CDD" id="cd00413">
    <property type="entry name" value="Glyco_hydrolase_16"/>
    <property type="match status" value="1"/>
</dbReference>
<evidence type="ECO:0000256" key="1">
    <source>
        <dbReference type="ARBA" id="ARBA00006865"/>
    </source>
</evidence>
<dbReference type="RefSeq" id="WP_131959256.1">
    <property type="nucleotide sequence ID" value="NZ_SMFL01000005.1"/>
</dbReference>
<feature type="signal peptide" evidence="2">
    <location>
        <begin position="1"/>
        <end position="22"/>
    </location>
</feature>
<protein>
    <submittedName>
        <fullName evidence="4">Glycosyl hydrolase family protein</fullName>
    </submittedName>
</protein>
<feature type="chain" id="PRO_5020344312" evidence="2">
    <location>
        <begin position="23"/>
        <end position="320"/>
    </location>
</feature>
<dbReference type="Proteomes" id="UP000294850">
    <property type="component" value="Unassembled WGS sequence"/>
</dbReference>
<proteinExistence type="inferred from homology"/>
<dbReference type="SUPFAM" id="SSF49899">
    <property type="entry name" value="Concanavalin A-like lectins/glucanases"/>
    <property type="match status" value="1"/>
</dbReference>
<organism evidence="4 5">
    <name type="scientific">Dyadobacter psychrotolerans</name>
    <dbReference type="NCBI Taxonomy" id="2541721"/>
    <lineage>
        <taxon>Bacteria</taxon>
        <taxon>Pseudomonadati</taxon>
        <taxon>Bacteroidota</taxon>
        <taxon>Cytophagia</taxon>
        <taxon>Cytophagales</taxon>
        <taxon>Spirosomataceae</taxon>
        <taxon>Dyadobacter</taxon>
    </lineage>
</organism>
<name>A0A4R5DUN3_9BACT</name>
<reference evidence="4 5" key="1">
    <citation type="submission" date="2019-03" db="EMBL/GenBank/DDBJ databases">
        <title>Dyadobacter AR-3-6 sp. nov., isolated from arctic soil.</title>
        <authorList>
            <person name="Chaudhary D.K."/>
        </authorList>
    </citation>
    <scope>NUCLEOTIDE SEQUENCE [LARGE SCALE GENOMIC DNA]</scope>
    <source>
        <strain evidence="4 5">AR-3-6</strain>
    </source>
</reference>
<gene>
    <name evidence="4" type="ORF">E0F88_15910</name>
</gene>
<dbReference type="PROSITE" id="PS51762">
    <property type="entry name" value="GH16_2"/>
    <property type="match status" value="1"/>
</dbReference>
<dbReference type="EMBL" id="SMFL01000005">
    <property type="protein sequence ID" value="TDE14673.1"/>
    <property type="molecule type" value="Genomic_DNA"/>
</dbReference>
<keyword evidence="5" id="KW-1185">Reference proteome</keyword>
<dbReference type="AlphaFoldDB" id="A0A4R5DUN3"/>
<accession>A0A4R5DUN3</accession>
<dbReference type="Gene3D" id="2.60.120.200">
    <property type="match status" value="1"/>
</dbReference>
<keyword evidence="2" id="KW-0732">Signal</keyword>
<feature type="domain" description="GH16" evidence="3">
    <location>
        <begin position="24"/>
        <end position="313"/>
    </location>
</feature>
<keyword evidence="4" id="KW-0378">Hydrolase</keyword>
<evidence type="ECO:0000313" key="5">
    <source>
        <dbReference type="Proteomes" id="UP000294850"/>
    </source>
</evidence>
<evidence type="ECO:0000256" key="2">
    <source>
        <dbReference type="SAM" id="SignalP"/>
    </source>
</evidence>